<proteinExistence type="predicted"/>
<dbReference type="EMBL" id="JAWQEG010004749">
    <property type="protein sequence ID" value="KAK3860381.1"/>
    <property type="molecule type" value="Genomic_DNA"/>
</dbReference>
<dbReference type="AlphaFoldDB" id="A0AAE1ES24"/>
<name>A0AAE1ES24_PETCI</name>
<evidence type="ECO:0000313" key="1">
    <source>
        <dbReference type="EMBL" id="KAK3860381.1"/>
    </source>
</evidence>
<dbReference type="Proteomes" id="UP001286313">
    <property type="component" value="Unassembled WGS sequence"/>
</dbReference>
<accession>A0AAE1ES24</accession>
<sequence>MKEKCGTEGCEEEADQTDRHQPFKRLRKTEKQEFLLSVQNPSWVRHLKESPLKETTKTRKKMVVMVVGEEDDGGSEKMVVDKMKEMVEKMKMMMMMREREQCEQGREWRLRQGW</sequence>
<evidence type="ECO:0000313" key="2">
    <source>
        <dbReference type="Proteomes" id="UP001286313"/>
    </source>
</evidence>
<keyword evidence="2" id="KW-1185">Reference proteome</keyword>
<gene>
    <name evidence="1" type="ORF">Pcinc_033566</name>
</gene>
<reference evidence="1" key="1">
    <citation type="submission" date="2023-10" db="EMBL/GenBank/DDBJ databases">
        <title>Genome assemblies of two species of porcelain crab, Petrolisthes cinctipes and Petrolisthes manimaculis (Anomura: Porcellanidae).</title>
        <authorList>
            <person name="Angst P."/>
        </authorList>
    </citation>
    <scope>NUCLEOTIDE SEQUENCE</scope>
    <source>
        <strain evidence="1">PB745_01</strain>
        <tissue evidence="1">Gill</tissue>
    </source>
</reference>
<organism evidence="1 2">
    <name type="scientific">Petrolisthes cinctipes</name>
    <name type="common">Flat porcelain crab</name>
    <dbReference type="NCBI Taxonomy" id="88211"/>
    <lineage>
        <taxon>Eukaryota</taxon>
        <taxon>Metazoa</taxon>
        <taxon>Ecdysozoa</taxon>
        <taxon>Arthropoda</taxon>
        <taxon>Crustacea</taxon>
        <taxon>Multicrustacea</taxon>
        <taxon>Malacostraca</taxon>
        <taxon>Eumalacostraca</taxon>
        <taxon>Eucarida</taxon>
        <taxon>Decapoda</taxon>
        <taxon>Pleocyemata</taxon>
        <taxon>Anomura</taxon>
        <taxon>Galatheoidea</taxon>
        <taxon>Porcellanidae</taxon>
        <taxon>Petrolisthes</taxon>
    </lineage>
</organism>
<comment type="caution">
    <text evidence="1">The sequence shown here is derived from an EMBL/GenBank/DDBJ whole genome shotgun (WGS) entry which is preliminary data.</text>
</comment>
<protein>
    <submittedName>
        <fullName evidence="1">Uncharacterized protein</fullName>
    </submittedName>
</protein>